<dbReference type="PANTHER" id="PTHR33397:SF5">
    <property type="entry name" value="RNASE YUTE-RELATED"/>
    <property type="match status" value="1"/>
</dbReference>
<accession>A0ABW5QZB4</accession>
<dbReference type="Pfam" id="PF01934">
    <property type="entry name" value="HepT-like"/>
    <property type="match status" value="1"/>
</dbReference>
<sequence>MYYVNQEQIASRLQTIPVINEALEALAAGWSGTLIEGLAQERAIHLAIEIVTDVGSFLIDGFILRDASSYEDIIDIIAEAEVFPAELREPLGELVKLRKPLVQEYYAMRRDELHPLTPALPRILSGFKASVEDYLKREL</sequence>
<proteinExistence type="inferred from homology"/>
<dbReference type="InterPro" id="IPR052379">
    <property type="entry name" value="Type_VII_TA_RNase"/>
</dbReference>
<protein>
    <submittedName>
        <fullName evidence="5">DUF86 domain-containing protein</fullName>
    </submittedName>
</protein>
<keyword evidence="6" id="KW-1185">Reference proteome</keyword>
<name>A0ABW5QZB4_9BACL</name>
<comment type="caution">
    <text evidence="5">The sequence shown here is derived from an EMBL/GenBank/DDBJ whole genome shotgun (WGS) entry which is preliminary data.</text>
</comment>
<dbReference type="InterPro" id="IPR008201">
    <property type="entry name" value="HepT-like"/>
</dbReference>
<evidence type="ECO:0000256" key="2">
    <source>
        <dbReference type="ARBA" id="ARBA00022722"/>
    </source>
</evidence>
<evidence type="ECO:0000313" key="6">
    <source>
        <dbReference type="Proteomes" id="UP001597493"/>
    </source>
</evidence>
<keyword evidence="2" id="KW-0540">Nuclease</keyword>
<evidence type="ECO:0000256" key="4">
    <source>
        <dbReference type="ARBA" id="ARBA00024207"/>
    </source>
</evidence>
<dbReference type="RefSeq" id="WP_379275033.1">
    <property type="nucleotide sequence ID" value="NZ_JBHUGT010000012.1"/>
</dbReference>
<evidence type="ECO:0000256" key="1">
    <source>
        <dbReference type="ARBA" id="ARBA00022649"/>
    </source>
</evidence>
<reference evidence="6" key="1">
    <citation type="journal article" date="2019" name="Int. J. Syst. Evol. Microbiol.">
        <title>The Global Catalogue of Microorganisms (GCM) 10K type strain sequencing project: providing services to taxonomists for standard genome sequencing and annotation.</title>
        <authorList>
            <consortium name="The Broad Institute Genomics Platform"/>
            <consortium name="The Broad Institute Genome Sequencing Center for Infectious Disease"/>
            <person name="Wu L."/>
            <person name="Ma J."/>
        </authorList>
    </citation>
    <scope>NUCLEOTIDE SEQUENCE [LARGE SCALE GENOMIC DNA]</scope>
    <source>
        <strain evidence="6">TISTR 1827</strain>
    </source>
</reference>
<keyword evidence="1" id="KW-1277">Toxin-antitoxin system</keyword>
<dbReference type="EMBL" id="JBHUMY010000016">
    <property type="protein sequence ID" value="MFD2661771.1"/>
    <property type="molecule type" value="Genomic_DNA"/>
</dbReference>
<comment type="similarity">
    <text evidence="4">Belongs to the HepT RNase toxin family.</text>
</comment>
<dbReference type="Gene3D" id="1.20.120.580">
    <property type="entry name" value="bsu32300-like"/>
    <property type="match status" value="1"/>
</dbReference>
<gene>
    <name evidence="5" type="ORF">ACFSW5_16070</name>
</gene>
<organism evidence="5 6">
    <name type="scientific">Paenibacillus thailandensis</name>
    <dbReference type="NCBI Taxonomy" id="393250"/>
    <lineage>
        <taxon>Bacteria</taxon>
        <taxon>Bacillati</taxon>
        <taxon>Bacillota</taxon>
        <taxon>Bacilli</taxon>
        <taxon>Bacillales</taxon>
        <taxon>Paenibacillaceae</taxon>
        <taxon>Paenibacillus</taxon>
    </lineage>
</organism>
<evidence type="ECO:0000313" key="5">
    <source>
        <dbReference type="EMBL" id="MFD2661771.1"/>
    </source>
</evidence>
<keyword evidence="3" id="KW-0378">Hydrolase</keyword>
<dbReference type="InterPro" id="IPR037038">
    <property type="entry name" value="HepT-like_sf"/>
</dbReference>
<dbReference type="PANTHER" id="PTHR33397">
    <property type="entry name" value="UPF0331 PROTEIN YUTE"/>
    <property type="match status" value="1"/>
</dbReference>
<dbReference type="Proteomes" id="UP001597493">
    <property type="component" value="Unassembled WGS sequence"/>
</dbReference>
<evidence type="ECO:0000256" key="3">
    <source>
        <dbReference type="ARBA" id="ARBA00022801"/>
    </source>
</evidence>